<dbReference type="PANTHER" id="PTHR34792:SF1">
    <property type="entry name" value="OS02G0121500 PROTEIN"/>
    <property type="match status" value="1"/>
</dbReference>
<dbReference type="InterPro" id="IPR040305">
    <property type="entry name" value="At1g75730-like"/>
</dbReference>
<organism evidence="2 3">
    <name type="scientific">Cicer arietinum</name>
    <name type="common">Chickpea</name>
    <name type="synonym">Garbanzo</name>
    <dbReference type="NCBI Taxonomy" id="3827"/>
    <lineage>
        <taxon>Eukaryota</taxon>
        <taxon>Viridiplantae</taxon>
        <taxon>Streptophyta</taxon>
        <taxon>Embryophyta</taxon>
        <taxon>Tracheophyta</taxon>
        <taxon>Spermatophyta</taxon>
        <taxon>Magnoliopsida</taxon>
        <taxon>eudicotyledons</taxon>
        <taxon>Gunneridae</taxon>
        <taxon>Pentapetalae</taxon>
        <taxon>rosids</taxon>
        <taxon>fabids</taxon>
        <taxon>Fabales</taxon>
        <taxon>Fabaceae</taxon>
        <taxon>Papilionoideae</taxon>
        <taxon>50 kb inversion clade</taxon>
        <taxon>NPAAA clade</taxon>
        <taxon>Hologalegina</taxon>
        <taxon>IRL clade</taxon>
        <taxon>Cicereae</taxon>
        <taxon>Cicer</taxon>
    </lineage>
</organism>
<sequence>MMKKRGAAKRHNNNKQQQSQSPSSPARLKDIIGGDLVEIKDKSKKEKVKSLSAVSKALSTYQMACHDSHQPNANANKFKLPTKVFNECNGVDHASVPRKIRSAMKKRGRESTLTDSEKLNHKFHGIESLQKDRIKKSKKQVVLGPITKDEEEVAETLYALAGMFVESELNCESMPKKNASVLQDQEENTTSGALENANLIPESSLTGEAKFSSFSETIGDDEQTNIPGTADSLVPTQNTTPKINLQGMPMMVKRSEKYDGKVEWNDSGLCLEMGLNVSTQSKISHVRGKLDAEYQSATGIDCKQEQSITMYQRENGPALWPGLTPSTSVAINASYAQSSAAAKAPHWLNAAICNSKQDLMESCSSGGNITEAVIPKKSWKKCAAHVYISQLIQSLEVSNRQVAKKPELYECQQIKVHQGSKCGVLIQAQDSNATRNGNDYAAGTVHSASLDNSPETKNGILQQKCNYLDISQSQAPPLPTIYGPQKQSFNFLSLSAGGNGLNIEGCFNKGVSRLEPFSKSLVPYFRSIQQQHSLMPMPTTSSQYSSTSYLDQLPAAGPQIQPQQPHYYGSPLCGTHYSSTFSYKQHYQNFWAAQLVAAQGGSAVNCNTMMRAQYPHLQSGRHETSAMNSGARVMLPHHSISEQQPLTLASSIGPSRTNGESRGRFHGSSALSLQLLCDERI</sequence>
<protein>
    <submittedName>
        <fullName evidence="3">Uncharacterized protein LOC101508048 isoform X2</fullName>
    </submittedName>
</protein>
<reference evidence="3" key="2">
    <citation type="submission" date="2025-08" db="UniProtKB">
        <authorList>
            <consortium name="RefSeq"/>
        </authorList>
    </citation>
    <scope>IDENTIFICATION</scope>
    <source>
        <tissue evidence="3">Etiolated seedlings</tissue>
    </source>
</reference>
<feature type="compositionally biased region" description="Basic residues" evidence="1">
    <location>
        <begin position="1"/>
        <end position="13"/>
    </location>
</feature>
<keyword evidence="2" id="KW-1185">Reference proteome</keyword>
<dbReference type="AlphaFoldDB" id="A0A1S2Y899"/>
<dbReference type="RefSeq" id="XP_004500943.1">
    <property type="nucleotide sequence ID" value="XM_004500886.3"/>
</dbReference>
<evidence type="ECO:0000256" key="1">
    <source>
        <dbReference type="SAM" id="MobiDB-lite"/>
    </source>
</evidence>
<evidence type="ECO:0000313" key="2">
    <source>
        <dbReference type="Proteomes" id="UP000087171"/>
    </source>
</evidence>
<dbReference type="PANTHER" id="PTHR34792">
    <property type="entry name" value="OS02G0121500 PROTEIN"/>
    <property type="match status" value="1"/>
</dbReference>
<proteinExistence type="predicted"/>
<reference evidence="2" key="1">
    <citation type="journal article" date="2013" name="Nat. Biotechnol.">
        <title>Draft genome sequence of chickpea (Cicer arietinum) provides a resource for trait improvement.</title>
        <authorList>
            <person name="Varshney R.K."/>
            <person name="Song C."/>
            <person name="Saxena R.K."/>
            <person name="Azam S."/>
            <person name="Yu S."/>
            <person name="Sharpe A.G."/>
            <person name="Cannon S."/>
            <person name="Baek J."/>
            <person name="Rosen B.D."/>
            <person name="Tar'an B."/>
            <person name="Millan T."/>
            <person name="Zhang X."/>
            <person name="Ramsay L.D."/>
            <person name="Iwata A."/>
            <person name="Wang Y."/>
            <person name="Nelson W."/>
            <person name="Farmer A.D."/>
            <person name="Gaur P.M."/>
            <person name="Soderlund C."/>
            <person name="Penmetsa R.V."/>
            <person name="Xu C."/>
            <person name="Bharti A.K."/>
            <person name="He W."/>
            <person name="Winter P."/>
            <person name="Zhao S."/>
            <person name="Hane J.K."/>
            <person name="Carrasquilla-Garcia N."/>
            <person name="Condie J.A."/>
            <person name="Upadhyaya H.D."/>
            <person name="Luo M.C."/>
            <person name="Thudi M."/>
            <person name="Gowda C.L."/>
            <person name="Singh N.P."/>
            <person name="Lichtenzveig J."/>
            <person name="Gali K.K."/>
            <person name="Rubio J."/>
            <person name="Nadarajan N."/>
            <person name="Dolezel J."/>
            <person name="Bansal K.C."/>
            <person name="Xu X."/>
            <person name="Edwards D."/>
            <person name="Zhang G."/>
            <person name="Kahl G."/>
            <person name="Gil J."/>
            <person name="Singh K.B."/>
            <person name="Datta S.K."/>
            <person name="Jackson S.A."/>
            <person name="Wang J."/>
            <person name="Cook D.R."/>
        </authorList>
    </citation>
    <scope>NUCLEOTIDE SEQUENCE [LARGE SCALE GENOMIC DNA]</scope>
    <source>
        <strain evidence="2">cv. CDC Frontier</strain>
    </source>
</reference>
<dbReference type="OrthoDB" id="778649at2759"/>
<dbReference type="GeneID" id="101508048"/>
<feature type="compositionally biased region" description="Low complexity" evidence="1">
    <location>
        <begin position="16"/>
        <end position="25"/>
    </location>
</feature>
<accession>A0A1S2Y899</accession>
<gene>
    <name evidence="3" type="primary">LOC101508048</name>
</gene>
<evidence type="ECO:0000313" key="3">
    <source>
        <dbReference type="RefSeq" id="XP_004500943.1"/>
    </source>
</evidence>
<feature type="region of interest" description="Disordered" evidence="1">
    <location>
        <begin position="1"/>
        <end position="32"/>
    </location>
</feature>
<name>A0A1S2Y899_CICAR</name>
<dbReference type="Proteomes" id="UP000087171">
    <property type="component" value="Chromosome Ca5"/>
</dbReference>
<feature type="region of interest" description="Disordered" evidence="1">
    <location>
        <begin position="218"/>
        <end position="241"/>
    </location>
</feature>